<feature type="compositionally biased region" description="Polar residues" evidence="1">
    <location>
        <begin position="1"/>
        <end position="18"/>
    </location>
</feature>
<gene>
    <name evidence="3" type="ORF">DOTSEDRAFT_70152</name>
</gene>
<dbReference type="OMA" id="ININRWT"/>
<dbReference type="AlphaFoldDB" id="N1PUH8"/>
<feature type="region of interest" description="Disordered" evidence="1">
    <location>
        <begin position="1"/>
        <end position="124"/>
    </location>
</feature>
<dbReference type="Proteomes" id="UP000016933">
    <property type="component" value="Unassembled WGS sequence"/>
</dbReference>
<evidence type="ECO:0000313" key="4">
    <source>
        <dbReference type="Proteomes" id="UP000016933"/>
    </source>
</evidence>
<keyword evidence="4" id="KW-1185">Reference proteome</keyword>
<keyword evidence="2" id="KW-1133">Transmembrane helix</keyword>
<sequence length="563" mass="63556">MTRTTRASRQRPDLTQSWDDVDNSYYDEAEPIYDEGEERDEVGEEYRSRMKESRTSLHGSREEPRRRSLRSSVEPGLVMPASPDAAATRRDSEQRAPTPHMRMNQRSMTSDAGQLRKAQRSSTPRMRLIERSMTSDAGVVRSSRLKEHQDADYDSDDESATLQYGSLAWENILRPLLQYASGVVGILMQNLKPVFAFALLAYLLAAGLTFGAGFLNNSINHALSPICRLPFTDSLPFCPLPDRPELKGTAEFDKLVQAQDAFQDVLASASTGVNLPLDMKRSEASVRDLKHVVQYSSLPSRNELVFEFTGFIDTARQASQDLSKFNSRIGRAVDHILSTNRWTLSVIDGVSATEASRGSLSKFISNNLDIFTPFRPQSLSREPLMDQYLRHTGAVEEQIQILIEEALALRDILENLDGRLDVIHDIATRDDYKLAASKEELFATLWSKLGGNRSSKQKLENQLQLLKNVDTYRRTAWAHVTATIIKLQEIQHSLEDLRERVGMPEVLGDKVPLEVHIESINLGIERLEHQRDAGRRLEAENYARVIEKGATSERRMLGGKEEI</sequence>
<feature type="compositionally biased region" description="Acidic residues" evidence="1">
    <location>
        <begin position="19"/>
        <end position="43"/>
    </location>
</feature>
<proteinExistence type="predicted"/>
<dbReference type="EMBL" id="KB446537">
    <property type="protein sequence ID" value="EME46064.1"/>
    <property type="molecule type" value="Genomic_DNA"/>
</dbReference>
<name>N1PUH8_DOTSN</name>
<keyword evidence="2" id="KW-0812">Transmembrane</keyword>
<evidence type="ECO:0000313" key="3">
    <source>
        <dbReference type="EMBL" id="EME46064.1"/>
    </source>
</evidence>
<organism evidence="3 4">
    <name type="scientific">Dothistroma septosporum (strain NZE10 / CBS 128990)</name>
    <name type="common">Red band needle blight fungus</name>
    <name type="synonym">Mycosphaerella pini</name>
    <dbReference type="NCBI Taxonomy" id="675120"/>
    <lineage>
        <taxon>Eukaryota</taxon>
        <taxon>Fungi</taxon>
        <taxon>Dikarya</taxon>
        <taxon>Ascomycota</taxon>
        <taxon>Pezizomycotina</taxon>
        <taxon>Dothideomycetes</taxon>
        <taxon>Dothideomycetidae</taxon>
        <taxon>Mycosphaerellales</taxon>
        <taxon>Mycosphaerellaceae</taxon>
        <taxon>Dothistroma</taxon>
    </lineage>
</organism>
<dbReference type="HOGENOM" id="CLU_026455_2_0_1"/>
<reference evidence="4" key="1">
    <citation type="journal article" date="2012" name="PLoS Genet.">
        <title>The genomes of the fungal plant pathogens Cladosporium fulvum and Dothistroma septosporum reveal adaptation to different hosts and lifestyles but also signatures of common ancestry.</title>
        <authorList>
            <person name="de Wit P.J.G.M."/>
            <person name="van der Burgt A."/>
            <person name="Oekmen B."/>
            <person name="Stergiopoulos I."/>
            <person name="Abd-Elsalam K.A."/>
            <person name="Aerts A.L."/>
            <person name="Bahkali A.H."/>
            <person name="Beenen H.G."/>
            <person name="Chettri P."/>
            <person name="Cox M.P."/>
            <person name="Datema E."/>
            <person name="de Vries R.P."/>
            <person name="Dhillon B."/>
            <person name="Ganley A.R."/>
            <person name="Griffiths S.A."/>
            <person name="Guo Y."/>
            <person name="Hamelin R.C."/>
            <person name="Henrissat B."/>
            <person name="Kabir M.S."/>
            <person name="Jashni M.K."/>
            <person name="Kema G."/>
            <person name="Klaubauf S."/>
            <person name="Lapidus A."/>
            <person name="Levasseur A."/>
            <person name="Lindquist E."/>
            <person name="Mehrabi R."/>
            <person name="Ohm R.A."/>
            <person name="Owen T.J."/>
            <person name="Salamov A."/>
            <person name="Schwelm A."/>
            <person name="Schijlen E."/>
            <person name="Sun H."/>
            <person name="van den Burg H.A."/>
            <person name="van Ham R.C.H.J."/>
            <person name="Zhang S."/>
            <person name="Goodwin S.B."/>
            <person name="Grigoriev I.V."/>
            <person name="Collemare J."/>
            <person name="Bradshaw R.E."/>
        </authorList>
    </citation>
    <scope>NUCLEOTIDE SEQUENCE [LARGE SCALE GENOMIC DNA]</scope>
    <source>
        <strain evidence="4">NZE10 / CBS 128990</strain>
    </source>
</reference>
<accession>N1PUH8</accession>
<feature type="transmembrane region" description="Helical" evidence="2">
    <location>
        <begin position="194"/>
        <end position="215"/>
    </location>
</feature>
<dbReference type="STRING" id="675120.N1PUH8"/>
<feature type="region of interest" description="Disordered" evidence="1">
    <location>
        <begin position="138"/>
        <end position="157"/>
    </location>
</feature>
<dbReference type="OrthoDB" id="4179406at2759"/>
<keyword evidence="2" id="KW-0472">Membrane</keyword>
<feature type="compositionally biased region" description="Basic and acidic residues" evidence="1">
    <location>
        <begin position="44"/>
        <end position="66"/>
    </location>
</feature>
<protein>
    <submittedName>
        <fullName evidence="3">Uncharacterized protein</fullName>
    </submittedName>
</protein>
<reference evidence="3 4" key="2">
    <citation type="journal article" date="2012" name="PLoS Pathog.">
        <title>Diverse lifestyles and strategies of plant pathogenesis encoded in the genomes of eighteen Dothideomycetes fungi.</title>
        <authorList>
            <person name="Ohm R.A."/>
            <person name="Feau N."/>
            <person name="Henrissat B."/>
            <person name="Schoch C.L."/>
            <person name="Horwitz B.A."/>
            <person name="Barry K.W."/>
            <person name="Condon B.J."/>
            <person name="Copeland A.C."/>
            <person name="Dhillon B."/>
            <person name="Glaser F."/>
            <person name="Hesse C.N."/>
            <person name="Kosti I."/>
            <person name="LaButti K."/>
            <person name="Lindquist E.A."/>
            <person name="Lucas S."/>
            <person name="Salamov A.A."/>
            <person name="Bradshaw R.E."/>
            <person name="Ciuffetti L."/>
            <person name="Hamelin R.C."/>
            <person name="Kema G.H.J."/>
            <person name="Lawrence C."/>
            <person name="Scott J.A."/>
            <person name="Spatafora J.W."/>
            <person name="Turgeon B.G."/>
            <person name="de Wit P.J.G.M."/>
            <person name="Zhong S."/>
            <person name="Goodwin S.B."/>
            <person name="Grigoriev I.V."/>
        </authorList>
    </citation>
    <scope>NUCLEOTIDE SEQUENCE [LARGE SCALE GENOMIC DNA]</scope>
    <source>
        <strain evidence="4">NZE10 / CBS 128990</strain>
    </source>
</reference>
<evidence type="ECO:0000256" key="2">
    <source>
        <dbReference type="SAM" id="Phobius"/>
    </source>
</evidence>
<dbReference type="eggNOG" id="ENOG502RZF1">
    <property type="taxonomic scope" value="Eukaryota"/>
</dbReference>
<evidence type="ECO:0000256" key="1">
    <source>
        <dbReference type="SAM" id="MobiDB-lite"/>
    </source>
</evidence>